<protein>
    <submittedName>
        <fullName evidence="1">Uncharacterized protein</fullName>
    </submittedName>
</protein>
<name>A0ABQ0Q555_9PROT</name>
<gene>
    <name evidence="1" type="ORF">AA0535_2404</name>
</gene>
<comment type="caution">
    <text evidence="1">The sequence shown here is derived from an EMBL/GenBank/DDBJ whole genome shotgun (WGS) entry which is preliminary data.</text>
</comment>
<reference evidence="1" key="1">
    <citation type="submission" date="2013-04" db="EMBL/GenBank/DDBJ databases">
        <title>The genome sequencing project of 58 acetic acid bacteria.</title>
        <authorList>
            <person name="Okamoto-Kainuma A."/>
            <person name="Ishikawa M."/>
            <person name="Umino S."/>
            <person name="Koizumi Y."/>
            <person name="Shiwa Y."/>
            <person name="Yoshikawa H."/>
            <person name="Matsutani M."/>
            <person name="Matsushita K."/>
        </authorList>
    </citation>
    <scope>NUCLEOTIDE SEQUENCE</scope>
    <source>
        <strain evidence="1">NRIC 0535</strain>
    </source>
</reference>
<proteinExistence type="predicted"/>
<evidence type="ECO:0000313" key="2">
    <source>
        <dbReference type="Proteomes" id="UP001062776"/>
    </source>
</evidence>
<sequence length="99" mass="10723">MFDLAAFGVSEKRATTASSKFEHGGFIGMLLDGVDDAAPEPLTMSLTCRFGKCQVVGINPKRSKICDIILEYLAHTNIQNDDQSVIFIVCARCLANGLI</sequence>
<evidence type="ECO:0000313" key="1">
    <source>
        <dbReference type="EMBL" id="GBQ91829.1"/>
    </source>
</evidence>
<dbReference type="Proteomes" id="UP001062776">
    <property type="component" value="Unassembled WGS sequence"/>
</dbReference>
<accession>A0ABQ0Q555</accession>
<dbReference type="EMBL" id="BAPV01000043">
    <property type="protein sequence ID" value="GBQ91829.1"/>
    <property type="molecule type" value="Genomic_DNA"/>
</dbReference>
<keyword evidence="2" id="KW-1185">Reference proteome</keyword>
<organism evidence="1 2">
    <name type="scientific">Asaia krungthepensis NRIC 0535</name>
    <dbReference type="NCBI Taxonomy" id="1307925"/>
    <lineage>
        <taxon>Bacteria</taxon>
        <taxon>Pseudomonadati</taxon>
        <taxon>Pseudomonadota</taxon>
        <taxon>Alphaproteobacteria</taxon>
        <taxon>Acetobacterales</taxon>
        <taxon>Acetobacteraceae</taxon>
        <taxon>Asaia</taxon>
    </lineage>
</organism>